<keyword evidence="3" id="KW-1185">Reference proteome</keyword>
<protein>
    <recommendedName>
        <fullName evidence="4">SusD/RagB family nutrient-binding outer membrane lipoprotein</fullName>
    </recommendedName>
</protein>
<reference evidence="2 3" key="1">
    <citation type="submission" date="2021-12" db="EMBL/GenBank/DDBJ databases">
        <title>Genome sequencing of bacteria with rrn-lacking chromosome and rrn-plasmid.</title>
        <authorList>
            <person name="Anda M."/>
            <person name="Iwasaki W."/>
        </authorList>
    </citation>
    <scope>NUCLEOTIDE SEQUENCE [LARGE SCALE GENOMIC DNA]</scope>
    <source>
        <strain evidence="2 3">NBRC 15940</strain>
    </source>
</reference>
<sequence>MKKLIQPIVKVLLVTVGLFACTSNFDDINKNEFVFDNTTAEYLFPGVVKHTLDLIGGDMNANAFVNYAHYSGGMMGDFPTFFFVSTTTDNWWSRWYVNVLKNIDEIKKIHKDDPTHVNRVAIANVWEAYVYSIMVSTYGHLPYSDALNVPDDVKDGIYNTFDSEEKVYTNILSSLDHNIRVMEENIGGDKLNNDPMYGGDNTKWIKFAQSLRLKIAMRIVEAFPELAREHIEASLMNEQLLIGDNSENAVLHFGVIEENWSPMYKKAVFENNIFQQPRINHHFMLFMKSYNDPRLQAFAKPAEVGFEFVDTLYSQALGEDVPVKYTLDYVGEPLARQYVLPEWDLNPNLNPLQGMDRDNYAEFNDEFMKMDMAFPLVTAAQVAFLKAEAVVRGFNATLSAREYYTQGIEFSFSQHNVGGVEAYLLQDGIAWNTDGTGDHHFSGIVNSDISKDPLEKIITQRWIADFNQGHDAWCLQKRTRVMTLSPHLQPHKNLGVFHLDYPDRLVYGSSERQLNGRAYQEMIAAQGEDGMLTPLKINKSKENVPDWSAFPASWSWEFAHAFYGSDVEDLEAAGVEYEILN</sequence>
<accession>A0AAN4W3V8</accession>
<name>A0AAN4W3V8_9BACT</name>
<gene>
    <name evidence="2" type="ORF">PEDI_46170</name>
</gene>
<feature type="chain" id="PRO_5043027534" description="SusD/RagB family nutrient-binding outer membrane lipoprotein" evidence="1">
    <location>
        <begin position="26"/>
        <end position="581"/>
    </location>
</feature>
<dbReference type="RefSeq" id="WP_338239149.1">
    <property type="nucleotide sequence ID" value="NZ_BQKE01000004.1"/>
</dbReference>
<dbReference type="Pfam" id="PF12771">
    <property type="entry name" value="SusD-like_2"/>
    <property type="match status" value="1"/>
</dbReference>
<keyword evidence="1" id="KW-0732">Signal</keyword>
<dbReference type="EMBL" id="BQKE01000004">
    <property type="protein sequence ID" value="GJM64065.1"/>
    <property type="molecule type" value="Genomic_DNA"/>
</dbReference>
<dbReference type="SUPFAM" id="SSF48452">
    <property type="entry name" value="TPR-like"/>
    <property type="match status" value="1"/>
</dbReference>
<evidence type="ECO:0008006" key="4">
    <source>
        <dbReference type="Google" id="ProtNLM"/>
    </source>
</evidence>
<evidence type="ECO:0000256" key="1">
    <source>
        <dbReference type="SAM" id="SignalP"/>
    </source>
</evidence>
<dbReference type="AlphaFoldDB" id="A0AAN4W3V8"/>
<dbReference type="InterPro" id="IPR041662">
    <property type="entry name" value="SusD-like_2"/>
</dbReference>
<feature type="signal peptide" evidence="1">
    <location>
        <begin position="1"/>
        <end position="25"/>
    </location>
</feature>
<dbReference type="InterPro" id="IPR011990">
    <property type="entry name" value="TPR-like_helical_dom_sf"/>
</dbReference>
<organism evidence="2 3">
    <name type="scientific">Persicobacter diffluens</name>
    <dbReference type="NCBI Taxonomy" id="981"/>
    <lineage>
        <taxon>Bacteria</taxon>
        <taxon>Pseudomonadati</taxon>
        <taxon>Bacteroidota</taxon>
        <taxon>Cytophagia</taxon>
        <taxon>Cytophagales</taxon>
        <taxon>Persicobacteraceae</taxon>
        <taxon>Persicobacter</taxon>
    </lineage>
</organism>
<dbReference type="Gene3D" id="1.25.40.390">
    <property type="match status" value="1"/>
</dbReference>
<dbReference type="PROSITE" id="PS51257">
    <property type="entry name" value="PROKAR_LIPOPROTEIN"/>
    <property type="match status" value="1"/>
</dbReference>
<evidence type="ECO:0000313" key="3">
    <source>
        <dbReference type="Proteomes" id="UP001310022"/>
    </source>
</evidence>
<dbReference type="Proteomes" id="UP001310022">
    <property type="component" value="Unassembled WGS sequence"/>
</dbReference>
<evidence type="ECO:0000313" key="2">
    <source>
        <dbReference type="EMBL" id="GJM64065.1"/>
    </source>
</evidence>
<comment type="caution">
    <text evidence="2">The sequence shown here is derived from an EMBL/GenBank/DDBJ whole genome shotgun (WGS) entry which is preliminary data.</text>
</comment>
<proteinExistence type="predicted"/>